<feature type="compositionally biased region" description="Basic residues" evidence="5">
    <location>
        <begin position="953"/>
        <end position="964"/>
    </location>
</feature>
<dbReference type="PROSITE" id="PS51915">
    <property type="entry name" value="ZAD"/>
    <property type="match status" value="1"/>
</dbReference>
<keyword evidence="1" id="KW-0479">Metal-binding</keyword>
<dbReference type="InterPro" id="IPR013087">
    <property type="entry name" value="Znf_C2H2_type"/>
</dbReference>
<dbReference type="PANTHER" id="PTHR24408">
    <property type="entry name" value="ZINC FINGER PROTEIN"/>
    <property type="match status" value="1"/>
</dbReference>
<dbReference type="InParanoid" id="A0A6I8U9U6"/>
<evidence type="ECO:0000256" key="4">
    <source>
        <dbReference type="ARBA" id="ARBA00022833"/>
    </source>
</evidence>
<feature type="compositionally biased region" description="Polar residues" evidence="5">
    <location>
        <begin position="366"/>
        <end position="376"/>
    </location>
</feature>
<dbReference type="EnsemblMetazoa" id="AAEL027341-RA">
    <property type="protein sequence ID" value="AAEL027341-PA"/>
    <property type="gene ID" value="AAEL027341"/>
</dbReference>
<evidence type="ECO:0000256" key="2">
    <source>
        <dbReference type="ARBA" id="ARBA00022737"/>
    </source>
</evidence>
<feature type="region of interest" description="Disordered" evidence="5">
    <location>
        <begin position="200"/>
        <end position="239"/>
    </location>
</feature>
<evidence type="ECO:0000313" key="7">
    <source>
        <dbReference type="Proteomes" id="UP000008820"/>
    </source>
</evidence>
<feature type="compositionally biased region" description="Acidic residues" evidence="5">
    <location>
        <begin position="275"/>
        <end position="286"/>
    </location>
</feature>
<feature type="compositionally biased region" description="Polar residues" evidence="5">
    <location>
        <begin position="933"/>
        <end position="943"/>
    </location>
</feature>
<feature type="region of interest" description="Disordered" evidence="5">
    <location>
        <begin position="718"/>
        <end position="762"/>
    </location>
</feature>
<dbReference type="PANTHER" id="PTHR24408:SF58">
    <property type="entry name" value="TRANSCRIPTION FACTOR (TFIIIA), PUTATIVE (AFU_ORTHOLOGUE AFUA_1G05150)-RELATED"/>
    <property type="match status" value="1"/>
</dbReference>
<sequence length="964" mass="111657">MTSEAIKKESEGQICRLCMSEESLEDVFKDEQLREWIWEFLAIKISIDDCMSQVICTICRIRLTEFHQFRTGCHEVQEVLQALIPDRLNGFDADAPVQPIKNQNDSPIRCEVCRMVFKDEKQLMAHKRTHETERYLCTICQKSFETRVYLNDHLEIHTTKCSENQQDTQVKAEQDENVDLQGFGSTSKDEKVVSSFLVQSESTDVNSEPKEAPLCLDSFGERPEAEGPSPFQDDEIDNDPLGIEDCIVVEEIKVETGANDEATVERKKRKAVSDIDADEFDDDDSGSDVPLSQIKKVSSRSRNKYDSTDSDSDHTEEVEQRSKNDDETYACSKCDRTFKRQCRLNAHMAIHDKKADEKSSHESSDETSTNKSTNCDVTAEDQEKENNSKQVHQCDLCGNVYSNRTQLANHKQYHRKLLRQAAIDNPNLTPANVEKENSEDQTYQCDVCNKICLTKKIFRVHKRNVHGPKKHKCDICNVQYTLRTQMTRHVYTKKHLIKVQEKLKLENEKSLDINVEVNQDDPKQANKGKSKTKLDANKITDGKNKTGIVDSNLLKDDLFVKYQPFLPHRKKYVEQAKCNVCSKTFPNQWSLSTHKQYHKPKKFVCHVCEKPCHNSAVLTKHLATHVSVVERQQARPPKDVKNAPRPFKCEVCNTAYMDKSTLWRHNMSVHGPRNFECEICGFKFPANDMLMKHVKRYTLRGHTKEDFQALKKLFQQNESTTNQNDDDELSDRSSIASENETGENDKADHRPNKSDENSSKLSAEHPFQCDSCQKSFETRVLLYRHKRYVHKPKRFKCAVCGKRFAYEQQRNYHMKIHKPESTATKDYECPECHKIYTSWKSLYVHVKNGHVRRRTLPEERTVPCPKCDKMFQTPPQRDLHMRTVHAPGEHKCEICNIKFPIRVKLWQHMKTQHANKSASSSSEDSTQEFDSENSVIEENYSNEASRKQPQRNAKVKKGLKRRRT</sequence>
<dbReference type="Gene3D" id="3.40.1800.20">
    <property type="match status" value="1"/>
</dbReference>
<dbReference type="FunFam" id="3.30.160.60:FF:000446">
    <property type="entry name" value="Zinc finger protein"/>
    <property type="match status" value="1"/>
</dbReference>
<protein>
    <submittedName>
        <fullName evidence="6">Uncharacterized protein</fullName>
    </submittedName>
</protein>
<dbReference type="Proteomes" id="UP000008820">
    <property type="component" value="Chromosome 2"/>
</dbReference>
<keyword evidence="2" id="KW-0677">Repeat</keyword>
<name>A0A6I8U9U6_AEDAE</name>
<keyword evidence="4" id="KW-0862">Zinc</keyword>
<keyword evidence="3" id="KW-0863">Zinc-finger</keyword>
<dbReference type="AlphaFoldDB" id="A0A6I8U9U6"/>
<dbReference type="GO" id="GO:0008270">
    <property type="term" value="F:zinc ion binding"/>
    <property type="evidence" value="ECO:0007669"/>
    <property type="project" value="UniProtKB-UniRule"/>
</dbReference>
<dbReference type="Gene3D" id="3.30.160.60">
    <property type="entry name" value="Classic Zinc Finger"/>
    <property type="match status" value="8"/>
</dbReference>
<accession>A0A6I8U9U6</accession>
<organism evidence="6 7">
    <name type="scientific">Aedes aegypti</name>
    <name type="common">Yellowfever mosquito</name>
    <name type="synonym">Culex aegypti</name>
    <dbReference type="NCBI Taxonomy" id="7159"/>
    <lineage>
        <taxon>Eukaryota</taxon>
        <taxon>Metazoa</taxon>
        <taxon>Ecdysozoa</taxon>
        <taxon>Arthropoda</taxon>
        <taxon>Hexapoda</taxon>
        <taxon>Insecta</taxon>
        <taxon>Pterygota</taxon>
        <taxon>Neoptera</taxon>
        <taxon>Endopterygota</taxon>
        <taxon>Diptera</taxon>
        <taxon>Nematocera</taxon>
        <taxon>Culicoidea</taxon>
        <taxon>Culicidae</taxon>
        <taxon>Culicinae</taxon>
        <taxon>Aedini</taxon>
        <taxon>Aedes</taxon>
        <taxon>Stegomyia</taxon>
    </lineage>
</organism>
<reference evidence="6 7" key="1">
    <citation type="submission" date="2017-06" db="EMBL/GenBank/DDBJ databases">
        <title>Aedes aegypti genome working group (AGWG) sequencing and assembly.</title>
        <authorList>
            <consortium name="Aedes aegypti Genome Working Group (AGWG)"/>
            <person name="Matthews B.J."/>
        </authorList>
    </citation>
    <scope>NUCLEOTIDE SEQUENCE [LARGE SCALE GENOMIC DNA]</scope>
    <source>
        <strain evidence="6 7">LVP_AGWG</strain>
    </source>
</reference>
<keyword evidence="7" id="KW-1185">Reference proteome</keyword>
<feature type="compositionally biased region" description="Basic and acidic residues" evidence="5">
    <location>
        <begin position="303"/>
        <end position="326"/>
    </location>
</feature>
<dbReference type="OrthoDB" id="3437960at2759"/>
<dbReference type="GO" id="GO:0005634">
    <property type="term" value="C:nucleus"/>
    <property type="evidence" value="ECO:0007669"/>
    <property type="project" value="InterPro"/>
</dbReference>
<dbReference type="PROSITE" id="PS50157">
    <property type="entry name" value="ZINC_FINGER_C2H2_2"/>
    <property type="match status" value="13"/>
</dbReference>
<dbReference type="SUPFAM" id="SSF57667">
    <property type="entry name" value="beta-beta-alpha zinc fingers"/>
    <property type="match status" value="9"/>
</dbReference>
<dbReference type="SMART" id="SM00355">
    <property type="entry name" value="ZnF_C2H2"/>
    <property type="match status" value="15"/>
</dbReference>
<dbReference type="SUPFAM" id="SSF57716">
    <property type="entry name" value="Glucocorticoid receptor-like (DNA-binding domain)"/>
    <property type="match status" value="1"/>
</dbReference>
<dbReference type="Pfam" id="PF07776">
    <property type="entry name" value="zf-AD"/>
    <property type="match status" value="1"/>
</dbReference>
<dbReference type="Pfam" id="PF12874">
    <property type="entry name" value="zf-met"/>
    <property type="match status" value="1"/>
</dbReference>
<dbReference type="InterPro" id="IPR012934">
    <property type="entry name" value="Znf_AD"/>
</dbReference>
<dbReference type="InterPro" id="IPR036236">
    <property type="entry name" value="Znf_C2H2_sf"/>
</dbReference>
<feature type="region of interest" description="Disordered" evidence="5">
    <location>
        <begin position="914"/>
        <end position="964"/>
    </location>
</feature>
<dbReference type="Pfam" id="PF13912">
    <property type="entry name" value="zf-C2H2_6"/>
    <property type="match status" value="1"/>
</dbReference>
<dbReference type="SMART" id="SM00868">
    <property type="entry name" value="zf-AD"/>
    <property type="match status" value="1"/>
</dbReference>
<feature type="region of interest" description="Disordered" evidence="5">
    <location>
        <begin position="352"/>
        <end position="386"/>
    </location>
</feature>
<evidence type="ECO:0000256" key="1">
    <source>
        <dbReference type="ARBA" id="ARBA00022723"/>
    </source>
</evidence>
<evidence type="ECO:0000313" key="6">
    <source>
        <dbReference type="EnsemblMetazoa" id="AAEL027341-PA"/>
    </source>
</evidence>
<gene>
    <name evidence="6" type="primary">110677091</name>
</gene>
<dbReference type="Pfam" id="PF00096">
    <property type="entry name" value="zf-C2H2"/>
    <property type="match status" value="5"/>
</dbReference>
<feature type="region of interest" description="Disordered" evidence="5">
    <location>
        <begin position="258"/>
        <end position="326"/>
    </location>
</feature>
<feature type="compositionally biased region" description="Basic and acidic residues" evidence="5">
    <location>
        <begin position="743"/>
        <end position="758"/>
    </location>
</feature>
<evidence type="ECO:0000256" key="3">
    <source>
        <dbReference type="ARBA" id="ARBA00022771"/>
    </source>
</evidence>
<reference evidence="6" key="2">
    <citation type="submission" date="2020-05" db="UniProtKB">
        <authorList>
            <consortium name="EnsemblMetazoa"/>
        </authorList>
    </citation>
    <scope>IDENTIFICATION</scope>
    <source>
        <strain evidence="6">LVP_AGWG</strain>
    </source>
</reference>
<feature type="compositionally biased region" description="Basic and acidic residues" evidence="5">
    <location>
        <begin position="352"/>
        <end position="364"/>
    </location>
</feature>
<dbReference type="PROSITE" id="PS00028">
    <property type="entry name" value="ZINC_FINGER_C2H2_1"/>
    <property type="match status" value="14"/>
</dbReference>
<dbReference type="GO" id="GO:0000981">
    <property type="term" value="F:DNA-binding transcription factor activity, RNA polymerase II-specific"/>
    <property type="evidence" value="ECO:0007669"/>
    <property type="project" value="TreeGrafter"/>
</dbReference>
<dbReference type="GO" id="GO:0043565">
    <property type="term" value="F:sequence-specific DNA binding"/>
    <property type="evidence" value="ECO:0007669"/>
    <property type="project" value="TreeGrafter"/>
</dbReference>
<proteinExistence type="predicted"/>
<evidence type="ECO:0000256" key="5">
    <source>
        <dbReference type="SAM" id="MobiDB-lite"/>
    </source>
</evidence>